<dbReference type="Gene3D" id="3.40.50.300">
    <property type="entry name" value="P-loop containing nucleotide triphosphate hydrolases"/>
    <property type="match status" value="2"/>
</dbReference>
<dbReference type="InterPro" id="IPR041569">
    <property type="entry name" value="AAA_lid_3"/>
</dbReference>
<dbReference type="GO" id="GO:0016887">
    <property type="term" value="F:ATP hydrolysis activity"/>
    <property type="evidence" value="ECO:0007669"/>
    <property type="project" value="InterPro"/>
</dbReference>
<dbReference type="InterPro" id="IPR050168">
    <property type="entry name" value="AAA_ATPase_domain"/>
</dbReference>
<dbReference type="InterPro" id="IPR003959">
    <property type="entry name" value="ATPase_AAA_core"/>
</dbReference>
<dbReference type="GO" id="GO:0005524">
    <property type="term" value="F:ATP binding"/>
    <property type="evidence" value="ECO:0007669"/>
    <property type="project" value="UniProtKB-KW"/>
</dbReference>
<keyword evidence="3" id="KW-0067">ATP-binding</keyword>
<gene>
    <name evidence="5" type="ORF">NA57DRAFT_57627</name>
</gene>
<dbReference type="EMBL" id="ML978128">
    <property type="protein sequence ID" value="KAF2097018.1"/>
    <property type="molecule type" value="Genomic_DNA"/>
</dbReference>
<dbReference type="PROSITE" id="PS00674">
    <property type="entry name" value="AAA"/>
    <property type="match status" value="1"/>
</dbReference>
<evidence type="ECO:0000313" key="5">
    <source>
        <dbReference type="EMBL" id="KAF2097018.1"/>
    </source>
</evidence>
<evidence type="ECO:0000256" key="1">
    <source>
        <dbReference type="ARBA" id="ARBA00022737"/>
    </source>
</evidence>
<name>A0A9P4M4L2_9PEZI</name>
<dbReference type="Gene3D" id="1.10.8.60">
    <property type="match status" value="2"/>
</dbReference>
<evidence type="ECO:0000256" key="2">
    <source>
        <dbReference type="ARBA" id="ARBA00022741"/>
    </source>
</evidence>
<dbReference type="InterPro" id="IPR027417">
    <property type="entry name" value="P-loop_NTPase"/>
</dbReference>
<keyword evidence="6" id="KW-1185">Reference proteome</keyword>
<dbReference type="GO" id="GO:0005737">
    <property type="term" value="C:cytoplasm"/>
    <property type="evidence" value="ECO:0007669"/>
    <property type="project" value="TreeGrafter"/>
</dbReference>
<organism evidence="5 6">
    <name type="scientific">Rhizodiscina lignyota</name>
    <dbReference type="NCBI Taxonomy" id="1504668"/>
    <lineage>
        <taxon>Eukaryota</taxon>
        <taxon>Fungi</taxon>
        <taxon>Dikarya</taxon>
        <taxon>Ascomycota</taxon>
        <taxon>Pezizomycotina</taxon>
        <taxon>Dothideomycetes</taxon>
        <taxon>Pleosporomycetidae</taxon>
        <taxon>Aulographales</taxon>
        <taxon>Rhizodiscinaceae</taxon>
        <taxon>Rhizodiscina</taxon>
    </lineage>
</organism>
<accession>A0A9P4M4L2</accession>
<dbReference type="PANTHER" id="PTHR23077:SF27">
    <property type="entry name" value="ATPASE FAMILY GENE 2 PROTEIN HOMOLOG A"/>
    <property type="match status" value="1"/>
</dbReference>
<dbReference type="Pfam" id="PF17862">
    <property type="entry name" value="AAA_lid_3"/>
    <property type="match status" value="1"/>
</dbReference>
<dbReference type="SMART" id="SM00382">
    <property type="entry name" value="AAA"/>
    <property type="match status" value="2"/>
</dbReference>
<evidence type="ECO:0000256" key="3">
    <source>
        <dbReference type="ARBA" id="ARBA00022840"/>
    </source>
</evidence>
<sequence length="768" mass="83741">MAEAQSFKLRLLEKKSSTLDGEFRVYFHPDDLKTLRLQNGDRCVLSAGSVAGVGIAWLGDAKSSRAIVKASHSFKEVYGFKLEDRFSVSKDEGNLPRIQSIWAKEVTPGQGVQEGEEEAALKYSIHSTLYHLEAIWTGGVIDVLPKSSRRKRRFTIEKIEPDLPAGLPVRPWTFDTDSILHLSHSTVPDGVENSKGHAMTPIQIDGEGIGALDRQLEELNGHIAAMKRLLDKNGLSSKLWPRRKPARILMHGPQGTGKTLVLNKLKTAGFRNVTTIDSDSVTNRAMAQKAFTDAISQQPSLIVMDDLHLLAGNGDREGKHYALPPIIAKQMGDLGEAQVLVVAATGNPNDIDTKLRPYFNVELELPVPDAIGRRQILRALRGSLTSISDTVIDAVGDKTHGFVGRDLDQLCEAAAHAAELRILREATATDKPNGDFVSRKGIEHGFTDNDHPENPEILLSDFATALQRVRPTAMREITLSTPNVSWSDIGGSETVKAALSKFVDLPFKHPEIMSAFNIRPPRGILLYGPPGCSKTLTAKAVAASSGLNFVAVKGAELTSMYVGETERSVREVFRKARAASPSVIFFDEIDAIASSRGTEGGGKSGGGTPGLNVLTTLLNEMDGIENLDNVLVLAATNRPDILDPALLRPGRFDAVLYVSPPPLEARKQIFAINMSSKIFEDVDPLKLAELTEGHSGAEIASMCNDAAWFAALRAHANFESGDNDGILNERVKMDEFEDLVQNYRKTITREMVEGYERWAAGHGDISKL</sequence>
<keyword evidence="2" id="KW-0547">Nucleotide-binding</keyword>
<dbReference type="AlphaFoldDB" id="A0A9P4M4L2"/>
<dbReference type="FunFam" id="3.40.50.300:FF:000018">
    <property type="entry name" value="Cell division control 48"/>
    <property type="match status" value="1"/>
</dbReference>
<evidence type="ECO:0000313" key="6">
    <source>
        <dbReference type="Proteomes" id="UP000799772"/>
    </source>
</evidence>
<evidence type="ECO:0000259" key="4">
    <source>
        <dbReference type="SMART" id="SM00382"/>
    </source>
</evidence>
<dbReference type="Pfam" id="PF00004">
    <property type="entry name" value="AAA"/>
    <property type="match status" value="2"/>
</dbReference>
<feature type="domain" description="AAA+ ATPase" evidence="4">
    <location>
        <begin position="520"/>
        <end position="662"/>
    </location>
</feature>
<protein>
    <submittedName>
        <fullName evidence="5">AAA-domain-containing protein</fullName>
    </submittedName>
</protein>
<reference evidence="5" key="1">
    <citation type="journal article" date="2020" name="Stud. Mycol.">
        <title>101 Dothideomycetes genomes: a test case for predicting lifestyles and emergence of pathogens.</title>
        <authorList>
            <person name="Haridas S."/>
            <person name="Albert R."/>
            <person name="Binder M."/>
            <person name="Bloem J."/>
            <person name="Labutti K."/>
            <person name="Salamov A."/>
            <person name="Andreopoulos B."/>
            <person name="Baker S."/>
            <person name="Barry K."/>
            <person name="Bills G."/>
            <person name="Bluhm B."/>
            <person name="Cannon C."/>
            <person name="Castanera R."/>
            <person name="Culley D."/>
            <person name="Daum C."/>
            <person name="Ezra D."/>
            <person name="Gonzalez J."/>
            <person name="Henrissat B."/>
            <person name="Kuo A."/>
            <person name="Liang C."/>
            <person name="Lipzen A."/>
            <person name="Lutzoni F."/>
            <person name="Magnuson J."/>
            <person name="Mondo S."/>
            <person name="Nolan M."/>
            <person name="Ohm R."/>
            <person name="Pangilinan J."/>
            <person name="Park H.-J."/>
            <person name="Ramirez L."/>
            <person name="Alfaro M."/>
            <person name="Sun H."/>
            <person name="Tritt A."/>
            <person name="Yoshinaga Y."/>
            <person name="Zwiers L.-H."/>
            <person name="Turgeon B."/>
            <person name="Goodwin S."/>
            <person name="Spatafora J."/>
            <person name="Crous P."/>
            <person name="Grigoriev I."/>
        </authorList>
    </citation>
    <scope>NUCLEOTIDE SEQUENCE</scope>
    <source>
        <strain evidence="5">CBS 133067</strain>
    </source>
</reference>
<dbReference type="OrthoDB" id="27435at2759"/>
<keyword evidence="1" id="KW-0677">Repeat</keyword>
<proteinExistence type="predicted"/>
<dbReference type="InterPro" id="IPR003960">
    <property type="entry name" value="ATPase_AAA_CS"/>
</dbReference>
<dbReference type="Proteomes" id="UP000799772">
    <property type="component" value="Unassembled WGS sequence"/>
</dbReference>
<dbReference type="PANTHER" id="PTHR23077">
    <property type="entry name" value="AAA-FAMILY ATPASE"/>
    <property type="match status" value="1"/>
</dbReference>
<dbReference type="SUPFAM" id="SSF52540">
    <property type="entry name" value="P-loop containing nucleoside triphosphate hydrolases"/>
    <property type="match status" value="2"/>
</dbReference>
<comment type="caution">
    <text evidence="5">The sequence shown here is derived from an EMBL/GenBank/DDBJ whole genome shotgun (WGS) entry which is preliminary data.</text>
</comment>
<dbReference type="InterPro" id="IPR003593">
    <property type="entry name" value="AAA+_ATPase"/>
</dbReference>
<feature type="domain" description="AAA+ ATPase" evidence="4">
    <location>
        <begin position="244"/>
        <end position="369"/>
    </location>
</feature>